<feature type="region of interest" description="Disordered" evidence="1">
    <location>
        <begin position="20"/>
        <end position="53"/>
    </location>
</feature>
<dbReference type="RefSeq" id="WP_192009652.1">
    <property type="nucleotide sequence ID" value="NZ_JACYTQ010000002.1"/>
</dbReference>
<accession>A0ABR9AJ27</accession>
<dbReference type="PROSITE" id="PS51257">
    <property type="entry name" value="PROKAR_LIPOPROTEIN"/>
    <property type="match status" value="1"/>
</dbReference>
<gene>
    <name evidence="2" type="ORF">IFO69_08595</name>
</gene>
<organism evidence="2 3">
    <name type="scientific">Echinicola arenosa</name>
    <dbReference type="NCBI Taxonomy" id="2774144"/>
    <lineage>
        <taxon>Bacteria</taxon>
        <taxon>Pseudomonadati</taxon>
        <taxon>Bacteroidota</taxon>
        <taxon>Cytophagia</taxon>
        <taxon>Cytophagales</taxon>
        <taxon>Cyclobacteriaceae</taxon>
        <taxon>Echinicola</taxon>
    </lineage>
</organism>
<evidence type="ECO:0008006" key="4">
    <source>
        <dbReference type="Google" id="ProtNLM"/>
    </source>
</evidence>
<dbReference type="EMBL" id="JACYTQ010000002">
    <property type="protein sequence ID" value="MBD8488801.1"/>
    <property type="molecule type" value="Genomic_DNA"/>
</dbReference>
<sequence>MKKSIGIFLAALVLLGSCTKDDEQPNGQQSEKPTMPPETSMAPDMTMFDDQGSEGSREMAVGNWAYAAINVGVYSTILYSHLAVPVTAFKATVDAEAVYNESQELWVWEKGFQVEGKGSYEVRLTADVDGQDVTWTGYISGEGVNNFVWFTGTSKLNGEMGSWELYESPSSSSVWLSNTWEYDQEATKGTTTFTVEKEGENKGSSITYEVDGSMDMDRSVMITNVSSGDKIYVNWSKEGSYGRVMSEMHFDDELYHCWDASLQDTQCE</sequence>
<dbReference type="Proteomes" id="UP000647133">
    <property type="component" value="Unassembled WGS sequence"/>
</dbReference>
<evidence type="ECO:0000313" key="3">
    <source>
        <dbReference type="Proteomes" id="UP000647133"/>
    </source>
</evidence>
<name>A0ABR9AJ27_9BACT</name>
<proteinExistence type="predicted"/>
<comment type="caution">
    <text evidence="2">The sequence shown here is derived from an EMBL/GenBank/DDBJ whole genome shotgun (WGS) entry which is preliminary data.</text>
</comment>
<evidence type="ECO:0000256" key="1">
    <source>
        <dbReference type="SAM" id="MobiDB-lite"/>
    </source>
</evidence>
<reference evidence="2 3" key="1">
    <citation type="submission" date="2020-09" db="EMBL/GenBank/DDBJ databases">
        <title>Echinicola sp. CAU 1574 isolated from sand of Sido Beach.</title>
        <authorList>
            <person name="Kim W."/>
        </authorList>
    </citation>
    <scope>NUCLEOTIDE SEQUENCE [LARGE SCALE GENOMIC DNA]</scope>
    <source>
        <strain evidence="2 3">CAU 1574</strain>
    </source>
</reference>
<keyword evidence="3" id="KW-1185">Reference proteome</keyword>
<protein>
    <recommendedName>
        <fullName evidence="4">Lipoprotein</fullName>
    </recommendedName>
</protein>
<evidence type="ECO:0000313" key="2">
    <source>
        <dbReference type="EMBL" id="MBD8488801.1"/>
    </source>
</evidence>